<keyword evidence="7 10" id="KW-0378">Hydrolase</keyword>
<dbReference type="OrthoDB" id="9814738at2"/>
<dbReference type="Proteomes" id="UP000009102">
    <property type="component" value="Chromosome"/>
</dbReference>
<sequence length="124" mass="13016">MATNNPGELLAQLAAVIEQRKQADPGSSYVAQLFAKGRSKIAQKVGEEGVEVALAAVSGDNVAIVSEMADLWFHSMVLLADAGLSHQAVLDELGERFGLSGLEEKASRPQSIKSGASKTGNHKN</sequence>
<dbReference type="RefSeq" id="WP_012823016.1">
    <property type="nucleotide sequence ID" value="NC_013422.1"/>
</dbReference>
<evidence type="ECO:0000256" key="7">
    <source>
        <dbReference type="ARBA" id="ARBA00022801"/>
    </source>
</evidence>
<dbReference type="HAMAP" id="MF_01020">
    <property type="entry name" value="HisE"/>
    <property type="match status" value="1"/>
</dbReference>
<evidence type="ECO:0000256" key="2">
    <source>
        <dbReference type="ARBA" id="ARBA00004496"/>
    </source>
</evidence>
<comment type="similarity">
    <text evidence="10">Belongs to the PRA-PH family.</text>
</comment>
<evidence type="ECO:0000313" key="13">
    <source>
        <dbReference type="Proteomes" id="UP000009102"/>
    </source>
</evidence>
<feature type="region of interest" description="Disordered" evidence="11">
    <location>
        <begin position="101"/>
        <end position="124"/>
    </location>
</feature>
<dbReference type="CDD" id="cd11534">
    <property type="entry name" value="NTP-PPase_HisIE_like"/>
    <property type="match status" value="1"/>
</dbReference>
<dbReference type="HOGENOM" id="CLU_123337_1_2_6"/>
<dbReference type="InterPro" id="IPR021130">
    <property type="entry name" value="PRib-ATP_PPHydrolase-like"/>
</dbReference>
<dbReference type="NCBIfam" id="NF001613">
    <property type="entry name" value="PRK00400.1-5"/>
    <property type="match status" value="1"/>
</dbReference>
<dbReference type="UniPathway" id="UPA00031">
    <property type="reaction ID" value="UER00007"/>
</dbReference>
<evidence type="ECO:0000256" key="10">
    <source>
        <dbReference type="HAMAP-Rule" id="MF_01020"/>
    </source>
</evidence>
<dbReference type="FunFam" id="1.10.287.1080:FF:000002">
    <property type="entry name" value="Histidine biosynthesis bifunctional protein HisIE"/>
    <property type="match status" value="1"/>
</dbReference>
<dbReference type="KEGG" id="hna:Hneap_0116"/>
<dbReference type="PANTHER" id="PTHR42945:SF9">
    <property type="entry name" value="HISTIDINE BIOSYNTHESIS BIFUNCTIONAL PROTEIN HISIE"/>
    <property type="match status" value="1"/>
</dbReference>
<keyword evidence="5 10" id="KW-0028">Amino-acid biosynthesis</keyword>
<dbReference type="GO" id="GO:0005737">
    <property type="term" value="C:cytoplasm"/>
    <property type="evidence" value="ECO:0007669"/>
    <property type="project" value="UniProtKB-SubCell"/>
</dbReference>
<dbReference type="eggNOG" id="COG0140">
    <property type="taxonomic scope" value="Bacteria"/>
</dbReference>
<dbReference type="PANTHER" id="PTHR42945">
    <property type="entry name" value="HISTIDINE BIOSYNTHESIS BIFUNCTIONAL PROTEIN"/>
    <property type="match status" value="1"/>
</dbReference>
<dbReference type="GO" id="GO:0000105">
    <property type="term" value="P:L-histidine biosynthetic process"/>
    <property type="evidence" value="ECO:0007669"/>
    <property type="project" value="UniProtKB-UniRule"/>
</dbReference>
<evidence type="ECO:0000256" key="11">
    <source>
        <dbReference type="SAM" id="MobiDB-lite"/>
    </source>
</evidence>
<keyword evidence="4 10" id="KW-0963">Cytoplasm</keyword>
<keyword evidence="13" id="KW-1185">Reference proteome</keyword>
<name>D0KWI3_HALNC</name>
<dbReference type="GO" id="GO:0005524">
    <property type="term" value="F:ATP binding"/>
    <property type="evidence" value="ECO:0007669"/>
    <property type="project" value="UniProtKB-KW"/>
</dbReference>
<dbReference type="Pfam" id="PF01503">
    <property type="entry name" value="PRA-PH"/>
    <property type="match status" value="1"/>
</dbReference>
<dbReference type="InterPro" id="IPR008179">
    <property type="entry name" value="HisE"/>
</dbReference>
<proteinExistence type="inferred from homology"/>
<feature type="compositionally biased region" description="Polar residues" evidence="11">
    <location>
        <begin position="108"/>
        <end position="124"/>
    </location>
</feature>
<dbReference type="GO" id="GO:0004636">
    <property type="term" value="F:phosphoribosyl-ATP diphosphatase activity"/>
    <property type="evidence" value="ECO:0007669"/>
    <property type="project" value="UniProtKB-UniRule"/>
</dbReference>
<evidence type="ECO:0000256" key="1">
    <source>
        <dbReference type="ARBA" id="ARBA00001460"/>
    </source>
</evidence>
<dbReference type="EMBL" id="CP001801">
    <property type="protein sequence ID" value="ACX94980.1"/>
    <property type="molecule type" value="Genomic_DNA"/>
</dbReference>
<dbReference type="SUPFAM" id="SSF101386">
    <property type="entry name" value="all-alpha NTP pyrophosphatases"/>
    <property type="match status" value="1"/>
</dbReference>
<dbReference type="STRING" id="555778.Hneap_0116"/>
<dbReference type="AlphaFoldDB" id="D0KWI3"/>
<evidence type="ECO:0000256" key="9">
    <source>
        <dbReference type="ARBA" id="ARBA00023102"/>
    </source>
</evidence>
<evidence type="ECO:0000256" key="5">
    <source>
        <dbReference type="ARBA" id="ARBA00022605"/>
    </source>
</evidence>
<keyword evidence="6 10" id="KW-0547">Nucleotide-binding</keyword>
<dbReference type="EC" id="3.6.1.31" evidence="10"/>
<dbReference type="NCBIfam" id="TIGR03188">
    <property type="entry name" value="histidine_hisI"/>
    <property type="match status" value="1"/>
</dbReference>
<evidence type="ECO:0000256" key="3">
    <source>
        <dbReference type="ARBA" id="ARBA00005204"/>
    </source>
</evidence>
<keyword evidence="9 10" id="KW-0368">Histidine biosynthesis</keyword>
<accession>D0KWI3</accession>
<keyword evidence="8 10" id="KW-0067">ATP-binding</keyword>
<gene>
    <name evidence="10" type="primary">hisE</name>
    <name evidence="12" type="ordered locus">Hneap_0116</name>
</gene>
<protein>
    <recommendedName>
        <fullName evidence="10">Phosphoribosyl-ATP pyrophosphatase</fullName>
        <shortName evidence="10">PRA-PH</shortName>
        <ecNumber evidence="10">3.6.1.31</ecNumber>
    </recommendedName>
</protein>
<reference evidence="12 13" key="1">
    <citation type="submission" date="2009-10" db="EMBL/GenBank/DDBJ databases">
        <title>Complete sequence of Halothiobacillus neapolitanus c2.</title>
        <authorList>
            <consortium name="US DOE Joint Genome Institute"/>
            <person name="Lucas S."/>
            <person name="Copeland A."/>
            <person name="Lapidus A."/>
            <person name="Glavina del Rio T."/>
            <person name="Tice H."/>
            <person name="Bruce D."/>
            <person name="Goodwin L."/>
            <person name="Pitluck S."/>
            <person name="Davenport K."/>
            <person name="Brettin T."/>
            <person name="Detter J.C."/>
            <person name="Han C."/>
            <person name="Tapia R."/>
            <person name="Larimer F."/>
            <person name="Land M."/>
            <person name="Hauser L."/>
            <person name="Kyrpides N."/>
            <person name="Mikhailova N."/>
            <person name="Kerfeld C."/>
            <person name="Cannon G."/>
            <person name="Heinhort S."/>
        </authorList>
    </citation>
    <scope>NUCLEOTIDE SEQUENCE [LARGE SCALE GENOMIC DNA]</scope>
    <source>
        <strain evidence="13">ATCC 23641 / c2</strain>
    </source>
</reference>
<comment type="pathway">
    <text evidence="3 10">Amino-acid biosynthesis; L-histidine biosynthesis; L-histidine from 5-phospho-alpha-D-ribose 1-diphosphate: step 2/9.</text>
</comment>
<comment type="subcellular location">
    <subcellularLocation>
        <location evidence="2 10">Cytoplasm</location>
    </subcellularLocation>
</comment>
<evidence type="ECO:0000256" key="4">
    <source>
        <dbReference type="ARBA" id="ARBA00022490"/>
    </source>
</evidence>
<comment type="catalytic activity">
    <reaction evidence="1 10">
        <text>1-(5-phospho-beta-D-ribosyl)-ATP + H2O = 1-(5-phospho-beta-D-ribosyl)-5'-AMP + diphosphate + H(+)</text>
        <dbReference type="Rhea" id="RHEA:22828"/>
        <dbReference type="ChEBI" id="CHEBI:15377"/>
        <dbReference type="ChEBI" id="CHEBI:15378"/>
        <dbReference type="ChEBI" id="CHEBI:33019"/>
        <dbReference type="ChEBI" id="CHEBI:59457"/>
        <dbReference type="ChEBI" id="CHEBI:73183"/>
        <dbReference type="EC" id="3.6.1.31"/>
    </reaction>
</comment>
<dbReference type="NCBIfam" id="NF001611">
    <property type="entry name" value="PRK00400.1-3"/>
    <property type="match status" value="1"/>
</dbReference>
<evidence type="ECO:0000256" key="8">
    <source>
        <dbReference type="ARBA" id="ARBA00022840"/>
    </source>
</evidence>
<dbReference type="Gene3D" id="1.10.287.1080">
    <property type="entry name" value="MazG-like"/>
    <property type="match status" value="1"/>
</dbReference>
<organism evidence="12 13">
    <name type="scientific">Halothiobacillus neapolitanus (strain ATCC 23641 / DSM 15147 / CIP 104769 / NCIMB 8539 / c2)</name>
    <name type="common">Thiobacillus neapolitanus</name>
    <dbReference type="NCBI Taxonomy" id="555778"/>
    <lineage>
        <taxon>Bacteria</taxon>
        <taxon>Pseudomonadati</taxon>
        <taxon>Pseudomonadota</taxon>
        <taxon>Gammaproteobacteria</taxon>
        <taxon>Chromatiales</taxon>
        <taxon>Halothiobacillaceae</taxon>
        <taxon>Halothiobacillus</taxon>
    </lineage>
</organism>
<evidence type="ECO:0000256" key="6">
    <source>
        <dbReference type="ARBA" id="ARBA00022741"/>
    </source>
</evidence>
<evidence type="ECO:0000313" key="12">
    <source>
        <dbReference type="EMBL" id="ACX94980.1"/>
    </source>
</evidence>